<organism evidence="1">
    <name type="scientific">marine metagenome</name>
    <dbReference type="NCBI Taxonomy" id="408172"/>
    <lineage>
        <taxon>unclassified sequences</taxon>
        <taxon>metagenomes</taxon>
        <taxon>ecological metagenomes</taxon>
    </lineage>
</organism>
<sequence length="45" mass="5099">MVRLDWVKIAQPNHRKIVGRLALTEKNDLLTKEGLSGKQPTLRAC</sequence>
<dbReference type="EMBL" id="UINC01000666">
    <property type="protein sequence ID" value="SUZ59185.1"/>
    <property type="molecule type" value="Genomic_DNA"/>
</dbReference>
<proteinExistence type="predicted"/>
<name>A0A381NX43_9ZZZZ</name>
<gene>
    <name evidence="1" type="ORF">METZ01_LOCUS12039</name>
</gene>
<reference evidence="1" key="1">
    <citation type="submission" date="2018-05" db="EMBL/GenBank/DDBJ databases">
        <authorList>
            <person name="Lanie J.A."/>
            <person name="Ng W.-L."/>
            <person name="Kazmierczak K.M."/>
            <person name="Andrzejewski T.M."/>
            <person name="Davidsen T.M."/>
            <person name="Wayne K.J."/>
            <person name="Tettelin H."/>
            <person name="Glass J.I."/>
            <person name="Rusch D."/>
            <person name="Podicherti R."/>
            <person name="Tsui H.-C.T."/>
            <person name="Winkler M.E."/>
        </authorList>
    </citation>
    <scope>NUCLEOTIDE SEQUENCE</scope>
</reference>
<protein>
    <submittedName>
        <fullName evidence="1">Uncharacterized protein</fullName>
    </submittedName>
</protein>
<evidence type="ECO:0000313" key="1">
    <source>
        <dbReference type="EMBL" id="SUZ59185.1"/>
    </source>
</evidence>
<accession>A0A381NX43</accession>
<dbReference type="AlphaFoldDB" id="A0A381NX43"/>